<evidence type="ECO:0000313" key="2">
    <source>
        <dbReference type="Proteomes" id="UP000030023"/>
    </source>
</evidence>
<dbReference type="EMBL" id="AXCV01000297">
    <property type="protein sequence ID" value="KGO31579.1"/>
    <property type="molecule type" value="Genomic_DNA"/>
</dbReference>
<name>A0ABR4XRA2_9LACO</name>
<protein>
    <submittedName>
        <fullName evidence="1">Uncharacterized protein</fullName>
    </submittedName>
</protein>
<accession>A0ABR4XRA2</accession>
<organism evidence="1 2">
    <name type="scientific">Oenococcus alcoholitolerans</name>
    <dbReference type="NCBI Taxonomy" id="931074"/>
    <lineage>
        <taxon>Bacteria</taxon>
        <taxon>Bacillati</taxon>
        <taxon>Bacillota</taxon>
        <taxon>Bacilli</taxon>
        <taxon>Lactobacillales</taxon>
        <taxon>Lactobacillaceae</taxon>
        <taxon>Oenococcus</taxon>
    </lineage>
</organism>
<reference evidence="1 2" key="1">
    <citation type="journal article" date="2014" name="Antonie Van Leeuwenhoek">
        <title>Oenococcus alcoholitolerans sp. nov., a lactic acid bacteria isolated from cachaca and ethanol fermentation processes.</title>
        <authorList>
            <person name="Badotti F."/>
            <person name="Moreira A.P."/>
            <person name="Tonon L.A."/>
            <person name="de Lucena B.T."/>
            <person name="Gomes Fde C."/>
            <person name="Kruger R."/>
            <person name="Thompson C.C."/>
            <person name="de Morais M.A.Jr."/>
            <person name="Rosa C.A."/>
            <person name="Thompson F.L."/>
        </authorList>
    </citation>
    <scope>NUCLEOTIDE SEQUENCE [LARGE SCALE GENOMIC DNA]</scope>
    <source>
        <strain evidence="1 2">UFRJ-M7.2.18</strain>
    </source>
</reference>
<proteinExistence type="predicted"/>
<comment type="caution">
    <text evidence="1">The sequence shown here is derived from an EMBL/GenBank/DDBJ whole genome shotgun (WGS) entry which is preliminary data.</text>
</comment>
<sequence length="30" mass="3525">MILNWRFLGRALAIPRGRALIFWLRRSAGL</sequence>
<keyword evidence="2" id="KW-1185">Reference proteome</keyword>
<gene>
    <name evidence="1" type="ORF">Q757_06380</name>
</gene>
<evidence type="ECO:0000313" key="1">
    <source>
        <dbReference type="EMBL" id="KGO31579.1"/>
    </source>
</evidence>
<dbReference type="Proteomes" id="UP000030023">
    <property type="component" value="Unassembled WGS sequence"/>
</dbReference>